<evidence type="ECO:0000259" key="10">
    <source>
        <dbReference type="PROSITE" id="PS51755"/>
    </source>
</evidence>
<dbReference type="Gene3D" id="1.10.10.10">
    <property type="entry name" value="Winged helix-like DNA-binding domain superfamily/Winged helix DNA-binding domain"/>
    <property type="match status" value="1"/>
</dbReference>
<dbReference type="Proteomes" id="UP000572635">
    <property type="component" value="Unassembled WGS sequence"/>
</dbReference>
<dbReference type="RefSeq" id="WP_184394990.1">
    <property type="nucleotide sequence ID" value="NZ_BAAAJD010000053.1"/>
</dbReference>
<comment type="caution">
    <text evidence="11">The sequence shown here is derived from an EMBL/GenBank/DDBJ whole genome shotgun (WGS) entry which is preliminary data.</text>
</comment>
<dbReference type="InterPro" id="IPR011006">
    <property type="entry name" value="CheY-like_superfamily"/>
</dbReference>
<accession>A0A7W8VFR4</accession>
<dbReference type="GO" id="GO:0000976">
    <property type="term" value="F:transcription cis-regulatory region binding"/>
    <property type="evidence" value="ECO:0007669"/>
    <property type="project" value="TreeGrafter"/>
</dbReference>
<feature type="modified residue" description="4-aspartylphosphate" evidence="7">
    <location>
        <position position="55"/>
    </location>
</feature>
<evidence type="ECO:0000256" key="2">
    <source>
        <dbReference type="ARBA" id="ARBA00022553"/>
    </source>
</evidence>
<protein>
    <submittedName>
        <fullName evidence="11">Two-component system response regulator MprA</fullName>
    </submittedName>
</protein>
<dbReference type="Pfam" id="PF00072">
    <property type="entry name" value="Response_reg"/>
    <property type="match status" value="1"/>
</dbReference>
<evidence type="ECO:0000256" key="5">
    <source>
        <dbReference type="ARBA" id="ARBA00023125"/>
    </source>
</evidence>
<reference evidence="11 12" key="1">
    <citation type="submission" date="2020-08" db="EMBL/GenBank/DDBJ databases">
        <title>Sequencing the genomes of 1000 actinobacteria strains.</title>
        <authorList>
            <person name="Klenk H.-P."/>
        </authorList>
    </citation>
    <scope>NUCLEOTIDE SEQUENCE [LARGE SCALE GENOMIC DNA]</scope>
    <source>
        <strain evidence="11 12">DSM 44551</strain>
    </source>
</reference>
<keyword evidence="3" id="KW-0902">Two-component regulatory system</keyword>
<dbReference type="CDD" id="cd00383">
    <property type="entry name" value="trans_reg_C"/>
    <property type="match status" value="1"/>
</dbReference>
<evidence type="ECO:0000256" key="7">
    <source>
        <dbReference type="PROSITE-ProRule" id="PRU00169"/>
    </source>
</evidence>
<evidence type="ECO:0000256" key="8">
    <source>
        <dbReference type="PROSITE-ProRule" id="PRU01091"/>
    </source>
</evidence>
<dbReference type="PANTHER" id="PTHR48111">
    <property type="entry name" value="REGULATOR OF RPOS"/>
    <property type="match status" value="1"/>
</dbReference>
<dbReference type="PANTHER" id="PTHR48111:SF22">
    <property type="entry name" value="REGULATOR OF RPOS"/>
    <property type="match status" value="1"/>
</dbReference>
<feature type="domain" description="Response regulatory" evidence="9">
    <location>
        <begin position="6"/>
        <end position="120"/>
    </location>
</feature>
<dbReference type="EMBL" id="JACHDB010000001">
    <property type="protein sequence ID" value="MBB5434408.1"/>
    <property type="molecule type" value="Genomic_DNA"/>
</dbReference>
<dbReference type="GO" id="GO:0006355">
    <property type="term" value="P:regulation of DNA-templated transcription"/>
    <property type="evidence" value="ECO:0007669"/>
    <property type="project" value="InterPro"/>
</dbReference>
<dbReference type="PROSITE" id="PS51755">
    <property type="entry name" value="OMPR_PHOB"/>
    <property type="match status" value="1"/>
</dbReference>
<feature type="DNA-binding region" description="OmpR/PhoB-type" evidence="8">
    <location>
        <begin position="132"/>
        <end position="230"/>
    </location>
</feature>
<evidence type="ECO:0000259" key="9">
    <source>
        <dbReference type="PROSITE" id="PS50110"/>
    </source>
</evidence>
<evidence type="ECO:0000256" key="1">
    <source>
        <dbReference type="ARBA" id="ARBA00004496"/>
    </source>
</evidence>
<keyword evidence="4" id="KW-0805">Transcription regulation</keyword>
<organism evidence="11 12">
    <name type="scientific">Nocardiopsis composta</name>
    <dbReference type="NCBI Taxonomy" id="157465"/>
    <lineage>
        <taxon>Bacteria</taxon>
        <taxon>Bacillati</taxon>
        <taxon>Actinomycetota</taxon>
        <taxon>Actinomycetes</taxon>
        <taxon>Streptosporangiales</taxon>
        <taxon>Nocardiopsidaceae</taxon>
        <taxon>Nocardiopsis</taxon>
    </lineage>
</organism>
<dbReference type="Gene3D" id="3.40.50.2300">
    <property type="match status" value="1"/>
</dbReference>
<dbReference type="AlphaFoldDB" id="A0A7W8VFR4"/>
<dbReference type="InterPro" id="IPR039420">
    <property type="entry name" value="WalR-like"/>
</dbReference>
<dbReference type="GO" id="GO:0000156">
    <property type="term" value="F:phosphorelay response regulator activity"/>
    <property type="evidence" value="ECO:0007669"/>
    <property type="project" value="TreeGrafter"/>
</dbReference>
<keyword evidence="12" id="KW-1185">Reference proteome</keyword>
<gene>
    <name evidence="11" type="ORF">HDA36_004492</name>
</gene>
<proteinExistence type="predicted"/>
<evidence type="ECO:0000256" key="6">
    <source>
        <dbReference type="ARBA" id="ARBA00023163"/>
    </source>
</evidence>
<dbReference type="InterPro" id="IPR036388">
    <property type="entry name" value="WH-like_DNA-bd_sf"/>
</dbReference>
<dbReference type="SMART" id="SM00862">
    <property type="entry name" value="Trans_reg_C"/>
    <property type="match status" value="1"/>
</dbReference>
<dbReference type="SMART" id="SM00448">
    <property type="entry name" value="REC"/>
    <property type="match status" value="1"/>
</dbReference>
<keyword evidence="5 8" id="KW-0238">DNA-binding</keyword>
<keyword evidence="2 7" id="KW-0597">Phosphoprotein</keyword>
<keyword evidence="6" id="KW-0804">Transcription</keyword>
<dbReference type="Pfam" id="PF00486">
    <property type="entry name" value="Trans_reg_C"/>
    <property type="match status" value="1"/>
</dbReference>
<dbReference type="SUPFAM" id="SSF52172">
    <property type="entry name" value="CheY-like"/>
    <property type="match status" value="1"/>
</dbReference>
<dbReference type="GO" id="GO:0032993">
    <property type="term" value="C:protein-DNA complex"/>
    <property type="evidence" value="ECO:0007669"/>
    <property type="project" value="TreeGrafter"/>
</dbReference>
<dbReference type="Gene3D" id="6.10.250.690">
    <property type="match status" value="1"/>
</dbReference>
<dbReference type="InterPro" id="IPR001789">
    <property type="entry name" value="Sig_transdc_resp-reg_receiver"/>
</dbReference>
<dbReference type="FunFam" id="3.40.50.2300:FF:000001">
    <property type="entry name" value="DNA-binding response regulator PhoB"/>
    <property type="match status" value="1"/>
</dbReference>
<feature type="domain" description="OmpR/PhoB-type" evidence="10">
    <location>
        <begin position="132"/>
        <end position="230"/>
    </location>
</feature>
<name>A0A7W8VFR4_9ACTN</name>
<comment type="subcellular location">
    <subcellularLocation>
        <location evidence="1">Cytoplasm</location>
    </subcellularLocation>
</comment>
<evidence type="ECO:0000313" key="11">
    <source>
        <dbReference type="EMBL" id="MBB5434408.1"/>
    </source>
</evidence>
<dbReference type="GO" id="GO:0005829">
    <property type="term" value="C:cytosol"/>
    <property type="evidence" value="ECO:0007669"/>
    <property type="project" value="TreeGrafter"/>
</dbReference>
<evidence type="ECO:0000256" key="3">
    <source>
        <dbReference type="ARBA" id="ARBA00023012"/>
    </source>
</evidence>
<dbReference type="InterPro" id="IPR001867">
    <property type="entry name" value="OmpR/PhoB-type_DNA-bd"/>
</dbReference>
<dbReference type="CDD" id="cd17627">
    <property type="entry name" value="REC_OmpR_PrrA-like"/>
    <property type="match status" value="1"/>
</dbReference>
<sequence>MTSSSRVLIADDDRAIRESLERALQLEGYDVLTAEDGVQAIATVHGGPVDLLILDVMMPGVDGLGVARVLRAEGDRTPILMLTARVETPDRVAGLDAGADDYLPKPFELDELLARIRALLRRAAPAPEEGPEPVLHVGDLRLDPGARRVWRGGREVELSKTEFDLLELLARNAGLVLDHSTIYDRIWGYDFGPESKNLAVYISYLRRKLDAPGAPPLIQTVRGVGYTLRPQGE</sequence>
<evidence type="ECO:0000313" key="12">
    <source>
        <dbReference type="Proteomes" id="UP000572635"/>
    </source>
</evidence>
<evidence type="ECO:0000256" key="4">
    <source>
        <dbReference type="ARBA" id="ARBA00023015"/>
    </source>
</evidence>
<dbReference type="PROSITE" id="PS50110">
    <property type="entry name" value="RESPONSE_REGULATORY"/>
    <property type="match status" value="1"/>
</dbReference>
<dbReference type="FunFam" id="1.10.10.10:FF:000005">
    <property type="entry name" value="Two-component system response regulator"/>
    <property type="match status" value="1"/>
</dbReference>